<evidence type="ECO:0000313" key="1">
    <source>
        <dbReference type="EMBL" id="KAJ1370721.1"/>
    </source>
</evidence>
<protein>
    <submittedName>
        <fullName evidence="1">Uncharacterized protein</fullName>
    </submittedName>
</protein>
<comment type="caution">
    <text evidence="1">The sequence shown here is derived from an EMBL/GenBank/DDBJ whole genome shotgun (WGS) entry which is preliminary data.</text>
</comment>
<proteinExistence type="predicted"/>
<name>A0AAD5R791_PARTN</name>
<accession>A0AAD5R791</accession>
<reference evidence="1" key="1">
    <citation type="submission" date="2021-06" db="EMBL/GenBank/DDBJ databases">
        <title>Parelaphostrongylus tenuis whole genome reference sequence.</title>
        <authorList>
            <person name="Garwood T.J."/>
            <person name="Larsen P.A."/>
            <person name="Fountain-Jones N.M."/>
            <person name="Garbe J.R."/>
            <person name="Macchietto M.G."/>
            <person name="Kania S.A."/>
            <person name="Gerhold R.W."/>
            <person name="Richards J.E."/>
            <person name="Wolf T.M."/>
        </authorList>
    </citation>
    <scope>NUCLEOTIDE SEQUENCE</scope>
    <source>
        <strain evidence="1">MNPRO001-30</strain>
        <tissue evidence="1">Meninges</tissue>
    </source>
</reference>
<dbReference type="EMBL" id="JAHQIW010006843">
    <property type="protein sequence ID" value="KAJ1370721.1"/>
    <property type="molecule type" value="Genomic_DNA"/>
</dbReference>
<dbReference type="Proteomes" id="UP001196413">
    <property type="component" value="Unassembled WGS sequence"/>
</dbReference>
<sequence>QFNVHLPDDDGPHSESKYMIYSHIRQVVDHFSSTTAFWKQAKKTGFEILGESAVSRIEICTYEGDATKSARPL</sequence>
<gene>
    <name evidence="1" type="ORF">KIN20_032514</name>
</gene>
<feature type="non-terminal residue" evidence="1">
    <location>
        <position position="1"/>
    </location>
</feature>
<evidence type="ECO:0000313" key="2">
    <source>
        <dbReference type="Proteomes" id="UP001196413"/>
    </source>
</evidence>
<organism evidence="1 2">
    <name type="scientific">Parelaphostrongylus tenuis</name>
    <name type="common">Meningeal worm</name>
    <dbReference type="NCBI Taxonomy" id="148309"/>
    <lineage>
        <taxon>Eukaryota</taxon>
        <taxon>Metazoa</taxon>
        <taxon>Ecdysozoa</taxon>
        <taxon>Nematoda</taxon>
        <taxon>Chromadorea</taxon>
        <taxon>Rhabditida</taxon>
        <taxon>Rhabditina</taxon>
        <taxon>Rhabditomorpha</taxon>
        <taxon>Strongyloidea</taxon>
        <taxon>Metastrongylidae</taxon>
        <taxon>Parelaphostrongylus</taxon>
    </lineage>
</organism>
<dbReference type="AlphaFoldDB" id="A0AAD5R791"/>
<keyword evidence="2" id="KW-1185">Reference proteome</keyword>